<dbReference type="EMBL" id="OFSM01000012">
    <property type="protein sequence ID" value="SOY29844.1"/>
    <property type="molecule type" value="Genomic_DNA"/>
</dbReference>
<evidence type="ECO:0000256" key="1">
    <source>
        <dbReference type="ARBA" id="ARBA00008889"/>
    </source>
</evidence>
<reference evidence="6 7" key="1">
    <citation type="submission" date="2018-01" db="EMBL/GenBank/DDBJ databases">
        <authorList>
            <person name="Gaut B.S."/>
            <person name="Morton B.R."/>
            <person name="Clegg M.T."/>
            <person name="Duvall M.R."/>
        </authorList>
    </citation>
    <scope>NUCLEOTIDE SEQUENCE [LARGE SCALE GENOMIC DNA]</scope>
    <source>
        <strain evidence="6">GP69</strain>
    </source>
</reference>
<protein>
    <recommendedName>
        <fullName evidence="4 5">Large ribosomal subunit protein uL10</fullName>
    </recommendedName>
</protein>
<dbReference type="SUPFAM" id="SSF160369">
    <property type="entry name" value="Ribosomal protein L10-like"/>
    <property type="match status" value="1"/>
</dbReference>
<evidence type="ECO:0000256" key="5">
    <source>
        <dbReference type="HAMAP-Rule" id="MF_00362"/>
    </source>
</evidence>
<dbReference type="OrthoDB" id="9808307at2"/>
<dbReference type="InterPro" id="IPR047865">
    <property type="entry name" value="Ribosomal_uL10_bac_type"/>
</dbReference>
<dbReference type="AlphaFoldDB" id="A0A2K4ZHB8"/>
<dbReference type="Proteomes" id="UP000236311">
    <property type="component" value="Unassembled WGS sequence"/>
</dbReference>
<dbReference type="InterPro" id="IPR022973">
    <property type="entry name" value="Ribosomal_uL10_bac"/>
</dbReference>
<dbReference type="CDD" id="cd05797">
    <property type="entry name" value="Ribosomal_L10"/>
    <property type="match status" value="1"/>
</dbReference>
<organism evidence="6 7">
    <name type="scientific">Acetatifactor muris</name>
    <dbReference type="NCBI Taxonomy" id="879566"/>
    <lineage>
        <taxon>Bacteria</taxon>
        <taxon>Bacillati</taxon>
        <taxon>Bacillota</taxon>
        <taxon>Clostridia</taxon>
        <taxon>Lachnospirales</taxon>
        <taxon>Lachnospiraceae</taxon>
        <taxon>Acetatifactor</taxon>
    </lineage>
</organism>
<proteinExistence type="inferred from homology"/>
<dbReference type="PROSITE" id="PS01109">
    <property type="entry name" value="RIBOSOMAL_L10"/>
    <property type="match status" value="1"/>
</dbReference>
<dbReference type="Gene3D" id="6.10.250.290">
    <property type="match status" value="1"/>
</dbReference>
<keyword evidence="7" id="KW-1185">Reference proteome</keyword>
<dbReference type="PANTHER" id="PTHR11560">
    <property type="entry name" value="39S RIBOSOMAL PROTEIN L10, MITOCHONDRIAL"/>
    <property type="match status" value="1"/>
</dbReference>
<dbReference type="InterPro" id="IPR002363">
    <property type="entry name" value="Ribosomal_uL10_CS_bac"/>
</dbReference>
<dbReference type="RefSeq" id="WP_103239925.1">
    <property type="nucleotide sequence ID" value="NZ_CANRXC010000005.1"/>
</dbReference>
<dbReference type="InterPro" id="IPR043141">
    <property type="entry name" value="Ribosomal_uL10-like_sf"/>
</dbReference>
<evidence type="ECO:0000313" key="6">
    <source>
        <dbReference type="EMBL" id="SOY29844.1"/>
    </source>
</evidence>
<keyword evidence="5" id="KW-0694">RNA-binding</keyword>
<dbReference type="Gene3D" id="3.30.70.1730">
    <property type="match status" value="1"/>
</dbReference>
<dbReference type="GO" id="GO:0003735">
    <property type="term" value="F:structural constituent of ribosome"/>
    <property type="evidence" value="ECO:0007669"/>
    <property type="project" value="InterPro"/>
</dbReference>
<dbReference type="HAMAP" id="MF_00362">
    <property type="entry name" value="Ribosomal_uL10"/>
    <property type="match status" value="1"/>
</dbReference>
<sequence>MAKVELKKPIVDEISANIKDAQSVVLVDYRGLTVEQDTKLRKNLREAGITYKVYKNTFMNFAFKGTEFESLAPYLEGPSAVAISTEDATAPARVLSEFAKTADKLEIKAGVVEGTLYDAKGMATIASIPSREVLISKLLGSLQSPVTNFARVLNQLAEKGGASACAAPAPEAAPAEQA</sequence>
<comment type="function">
    <text evidence="5">Forms part of the ribosomal stalk, playing a central role in the interaction of the ribosome with GTP-bound translation factors.</text>
</comment>
<dbReference type="GO" id="GO:0015934">
    <property type="term" value="C:large ribosomal subunit"/>
    <property type="evidence" value="ECO:0007669"/>
    <property type="project" value="InterPro"/>
</dbReference>
<evidence type="ECO:0000256" key="2">
    <source>
        <dbReference type="ARBA" id="ARBA00022980"/>
    </source>
</evidence>
<gene>
    <name evidence="5 6" type="primary">rplJ</name>
    <name evidence="6" type="ORF">AMURIS_02565</name>
</gene>
<dbReference type="NCBIfam" id="NF000955">
    <property type="entry name" value="PRK00099.1-1"/>
    <property type="match status" value="1"/>
</dbReference>
<evidence type="ECO:0000313" key="7">
    <source>
        <dbReference type="Proteomes" id="UP000236311"/>
    </source>
</evidence>
<keyword evidence="3 5" id="KW-0687">Ribonucleoprotein</keyword>
<comment type="similarity">
    <text evidence="1 5">Belongs to the universal ribosomal protein uL10 family.</text>
</comment>
<dbReference type="GO" id="GO:0070180">
    <property type="term" value="F:large ribosomal subunit rRNA binding"/>
    <property type="evidence" value="ECO:0007669"/>
    <property type="project" value="UniProtKB-UniRule"/>
</dbReference>
<dbReference type="InterPro" id="IPR001790">
    <property type="entry name" value="Ribosomal_uL10"/>
</dbReference>
<accession>A0A2K4ZHB8</accession>
<name>A0A2K4ZHB8_9FIRM</name>
<evidence type="ECO:0000256" key="3">
    <source>
        <dbReference type="ARBA" id="ARBA00023274"/>
    </source>
</evidence>
<keyword evidence="2 5" id="KW-0689">Ribosomal protein</keyword>
<keyword evidence="5" id="KW-0699">rRNA-binding</keyword>
<dbReference type="GO" id="GO:0006412">
    <property type="term" value="P:translation"/>
    <property type="evidence" value="ECO:0007669"/>
    <property type="project" value="UniProtKB-UniRule"/>
</dbReference>
<comment type="subunit">
    <text evidence="5">Part of the ribosomal stalk of the 50S ribosomal subunit. The N-terminus interacts with L11 and the large rRNA to form the base of the stalk. The C-terminus forms an elongated spine to which L12 dimers bind in a sequential fashion forming a multimeric L10(L12)X complex.</text>
</comment>
<dbReference type="Pfam" id="PF00466">
    <property type="entry name" value="Ribosomal_L10"/>
    <property type="match status" value="1"/>
</dbReference>
<evidence type="ECO:0000256" key="4">
    <source>
        <dbReference type="ARBA" id="ARBA00035202"/>
    </source>
</evidence>